<name>A0AAN7J7U0_QUERU</name>
<keyword evidence="6" id="KW-0934">Plastid</keyword>
<dbReference type="InterPro" id="IPR001246">
    <property type="entry name" value="LipOase_plant"/>
</dbReference>
<dbReference type="EMBL" id="JAXUIC010000001">
    <property type="protein sequence ID" value="KAK4608273.1"/>
    <property type="molecule type" value="Genomic_DNA"/>
</dbReference>
<dbReference type="SUPFAM" id="SSF49723">
    <property type="entry name" value="Lipase/lipooxygenase domain (PLAT/LH2 domain)"/>
    <property type="match status" value="1"/>
</dbReference>
<keyword evidence="8 18" id="KW-0925">Oxylipin biosynthesis</keyword>
<keyword evidence="15 18" id="KW-0275">Fatty acid biosynthesis</keyword>
<dbReference type="InterPro" id="IPR020833">
    <property type="entry name" value="LipOase_Fe_BS"/>
</dbReference>
<dbReference type="Pfam" id="PF01477">
    <property type="entry name" value="PLAT"/>
    <property type="match status" value="1"/>
</dbReference>
<dbReference type="InterPro" id="IPR001024">
    <property type="entry name" value="PLAT/LH2_dom"/>
</dbReference>
<reference evidence="21 22" key="1">
    <citation type="journal article" date="2023" name="G3 (Bethesda)">
        <title>A haplotype-resolved chromosome-scale genome for Quercus rubra L. provides insights into the genetics of adaptive traits for red oak species.</title>
        <authorList>
            <person name="Kapoor B."/>
            <person name="Jenkins J."/>
            <person name="Schmutz J."/>
            <person name="Zhebentyayeva T."/>
            <person name="Kuelheim C."/>
            <person name="Coggeshall M."/>
            <person name="Heim C."/>
            <person name="Lasky J.R."/>
            <person name="Leites L."/>
            <person name="Islam-Faridi N."/>
            <person name="Romero-Severson J."/>
            <person name="DeLeo V.L."/>
            <person name="Lucas S.M."/>
            <person name="Lazic D."/>
            <person name="Gailing O."/>
            <person name="Carlson J."/>
            <person name="Staton M."/>
        </authorList>
    </citation>
    <scope>NUCLEOTIDE SEQUENCE [LARGE SCALE GENOMIC DNA]</scope>
    <source>
        <strain evidence="21">Pseudo-F2</strain>
    </source>
</reference>
<evidence type="ECO:0000259" key="20">
    <source>
        <dbReference type="PROSITE" id="PS51393"/>
    </source>
</evidence>
<evidence type="ECO:0000256" key="5">
    <source>
        <dbReference type="ARBA" id="ARBA00022528"/>
    </source>
</evidence>
<dbReference type="GO" id="GO:0034440">
    <property type="term" value="P:lipid oxidation"/>
    <property type="evidence" value="ECO:0007669"/>
    <property type="project" value="InterPro"/>
</dbReference>
<accession>A0AAN7J7U0</accession>
<dbReference type="AlphaFoldDB" id="A0AAN7J7U0"/>
<gene>
    <name evidence="21" type="ORF">RGQ29_001900</name>
</gene>
<protein>
    <recommendedName>
        <fullName evidence="18">Lipoxygenase</fullName>
        <ecNumber evidence="18">1.13.11.-</ecNumber>
    </recommendedName>
</protein>
<comment type="function">
    <text evidence="18">Plant lipoxygenase may be involved in a number of diverse aspects of plant physiology including growth and development, pest resistance, and senescence or responses to wounding.</text>
</comment>
<keyword evidence="7 17" id="KW-0479">Metal-binding</keyword>
<dbReference type="PROSITE" id="PS50095">
    <property type="entry name" value="PLAT"/>
    <property type="match status" value="1"/>
</dbReference>
<comment type="caution">
    <text evidence="16">Lacks conserved residue(s) required for the propagation of feature annotation.</text>
</comment>
<evidence type="ECO:0000256" key="12">
    <source>
        <dbReference type="ARBA" id="ARBA00023002"/>
    </source>
</evidence>
<keyword evidence="10" id="KW-0809">Transit peptide</keyword>
<evidence type="ECO:0000256" key="18">
    <source>
        <dbReference type="RuleBase" id="RU003975"/>
    </source>
</evidence>
<evidence type="ECO:0000256" key="9">
    <source>
        <dbReference type="ARBA" id="ARBA00022832"/>
    </source>
</evidence>
<dbReference type="GO" id="GO:0031408">
    <property type="term" value="P:oxylipin biosynthetic process"/>
    <property type="evidence" value="ECO:0007669"/>
    <property type="project" value="UniProtKB-UniRule"/>
</dbReference>
<dbReference type="GO" id="GO:0006633">
    <property type="term" value="P:fatty acid biosynthetic process"/>
    <property type="evidence" value="ECO:0007669"/>
    <property type="project" value="UniProtKB-KW"/>
</dbReference>
<dbReference type="PRINTS" id="PR00087">
    <property type="entry name" value="LIPOXYGENASE"/>
</dbReference>
<dbReference type="CDD" id="cd01751">
    <property type="entry name" value="PLAT_LH2"/>
    <property type="match status" value="1"/>
</dbReference>
<evidence type="ECO:0000256" key="6">
    <source>
        <dbReference type="ARBA" id="ARBA00022640"/>
    </source>
</evidence>
<dbReference type="Pfam" id="PF00305">
    <property type="entry name" value="Lipoxygenase"/>
    <property type="match status" value="1"/>
</dbReference>
<dbReference type="InterPro" id="IPR042057">
    <property type="entry name" value="Lipoxy_PLAT/LH2"/>
</dbReference>
<comment type="caution">
    <text evidence="21">The sequence shown here is derived from an EMBL/GenBank/DDBJ whole genome shotgun (WGS) entry which is preliminary data.</text>
</comment>
<keyword evidence="22" id="KW-1185">Reference proteome</keyword>
<dbReference type="GO" id="GO:0046872">
    <property type="term" value="F:metal ion binding"/>
    <property type="evidence" value="ECO:0007669"/>
    <property type="project" value="UniProtKB-UniRule"/>
</dbReference>
<dbReference type="Gene3D" id="2.60.60.20">
    <property type="entry name" value="PLAT/LH2 domain"/>
    <property type="match status" value="1"/>
</dbReference>
<dbReference type="FunFam" id="3.10.450.60:FF:000005">
    <property type="entry name" value="Lipoxygenase"/>
    <property type="match status" value="1"/>
</dbReference>
<dbReference type="InterPro" id="IPR027433">
    <property type="entry name" value="Lipoxygenase_dom_3"/>
</dbReference>
<dbReference type="SUPFAM" id="SSF48484">
    <property type="entry name" value="Lipoxigenase"/>
    <property type="match status" value="1"/>
</dbReference>
<keyword evidence="11 17" id="KW-0223">Dioxygenase</keyword>
<evidence type="ECO:0000256" key="13">
    <source>
        <dbReference type="ARBA" id="ARBA00023004"/>
    </source>
</evidence>
<sequence length="901" mass="102229">MLKPQLHLSNSTKVPFLLHKPFIHGNFNASLPISMHSFCRKNKHIVRVGFNPNNIKAQAVASSTEKSVSVKAIVTVKPTVGGFLTNLGVDRGLDDVKDLLGKTLLLELVQAELDPKTGLEKDTIKGYAHWSKDEENGVVKYESSFEVPVDFGEIGAVYVENEHHKEMYLQDIILDGFSNGPVHVKCDSWVHSKYDYPQKRVFFTNKSYLPSQTPSGLCRLRETELEILRGNGQGERKSFERIYDYDVYNDIGNPDSSADLKRPVLGGKEHPYPRRCRTGRPRCKTDPLSEERSSSVYVPRDECFAEVKQLTFSAKTVYSVIHALVPSLETAIIDADLGFPYFTAIDSLFNEGINLPPLKNQKKGFFSSLLPRLIKAINDSDDFLRFETPATMERDKLFWVRDEEFARQTLAGLNPYSIKLVTEWPLKSQLDPKIYGPAESAITTELIEQEIKGFMTVNEAIKKKRLFILDYHDLLLPYVSKVRKIKGTTLYGSRTLFFLTPNGTLRPLAIELTRPPMDGKPVWKDVYLPTWDATGVWLWRLAKAHVLAHDSGYHQLVSHWLRTHCATEPYIIATNRQLSVMHPIYRLLHPHFRYTMEINALAREALINAGGIIESSFSPGKYSMEFSSVAYDKQWQFNLQALPADLISRGMAVEDPTAPHGLKLSIEDYPFANDGLLLWDAIKEWVSDYVNHYYPSPSLITSDQELQAWWNEIRTEGHADKKDEPWWPVLKTPKDLIEIITTIVWVASGHHAAVNFGQYAYGGYFPNRPTIARINMPTEEPSKEFWDNFLKKPEGALLQCFPSQIQATRVMAVLDVLSNHSPDEEYLGEKIEPAWSEDKFIKGAFEKFSGRLKELEGTIDERNANRDLKNRSGAGVVPYELLKPFSPPGVTGKGVPYSISI</sequence>
<evidence type="ECO:0000256" key="7">
    <source>
        <dbReference type="ARBA" id="ARBA00022723"/>
    </source>
</evidence>
<dbReference type="Gene3D" id="4.10.375.10">
    <property type="entry name" value="Lipoxygenase-1, Domain 2"/>
    <property type="match status" value="1"/>
</dbReference>
<dbReference type="PRINTS" id="PR00468">
    <property type="entry name" value="PLTLPOXGNASE"/>
</dbReference>
<dbReference type="FunFam" id="1.20.245.10:FF:000002">
    <property type="entry name" value="Lipoxygenase"/>
    <property type="match status" value="1"/>
</dbReference>
<dbReference type="PANTHER" id="PTHR11771">
    <property type="entry name" value="LIPOXYGENASE"/>
    <property type="match status" value="1"/>
</dbReference>
<dbReference type="EC" id="1.13.11.-" evidence="18"/>
<keyword evidence="14" id="KW-0443">Lipid metabolism</keyword>
<dbReference type="InterPro" id="IPR036392">
    <property type="entry name" value="PLAT/LH2_dom_sf"/>
</dbReference>
<evidence type="ECO:0000313" key="22">
    <source>
        <dbReference type="Proteomes" id="UP001324115"/>
    </source>
</evidence>
<dbReference type="Proteomes" id="UP001324115">
    <property type="component" value="Unassembled WGS sequence"/>
</dbReference>
<feature type="domain" description="Lipoxygenase" evidence="20">
    <location>
        <begin position="207"/>
        <end position="901"/>
    </location>
</feature>
<evidence type="ECO:0000259" key="19">
    <source>
        <dbReference type="PROSITE" id="PS50095"/>
    </source>
</evidence>
<dbReference type="PROSITE" id="PS51393">
    <property type="entry name" value="LIPOXYGENASE_3"/>
    <property type="match status" value="1"/>
</dbReference>
<evidence type="ECO:0000256" key="1">
    <source>
        <dbReference type="ARBA" id="ARBA00001962"/>
    </source>
</evidence>
<comment type="cofactor">
    <cofactor evidence="1 17">
        <name>Fe cation</name>
        <dbReference type="ChEBI" id="CHEBI:24875"/>
    </cofactor>
</comment>
<dbReference type="Gene3D" id="3.10.450.60">
    <property type="match status" value="1"/>
</dbReference>
<evidence type="ECO:0000256" key="8">
    <source>
        <dbReference type="ARBA" id="ARBA00022767"/>
    </source>
</evidence>
<evidence type="ECO:0000256" key="14">
    <source>
        <dbReference type="ARBA" id="ARBA00023098"/>
    </source>
</evidence>
<keyword evidence="5" id="KW-0150">Chloroplast</keyword>
<proteinExistence type="inferred from homology"/>
<evidence type="ECO:0000256" key="11">
    <source>
        <dbReference type="ARBA" id="ARBA00022964"/>
    </source>
</evidence>
<dbReference type="PROSITE" id="PS00081">
    <property type="entry name" value="LIPOXYGENASE_2"/>
    <property type="match status" value="1"/>
</dbReference>
<evidence type="ECO:0000313" key="21">
    <source>
        <dbReference type="EMBL" id="KAK4608273.1"/>
    </source>
</evidence>
<keyword evidence="9" id="KW-0276">Fatty acid metabolism</keyword>
<evidence type="ECO:0000256" key="10">
    <source>
        <dbReference type="ARBA" id="ARBA00022946"/>
    </source>
</evidence>
<organism evidence="21 22">
    <name type="scientific">Quercus rubra</name>
    <name type="common">Northern red oak</name>
    <name type="synonym">Quercus borealis</name>
    <dbReference type="NCBI Taxonomy" id="3512"/>
    <lineage>
        <taxon>Eukaryota</taxon>
        <taxon>Viridiplantae</taxon>
        <taxon>Streptophyta</taxon>
        <taxon>Embryophyta</taxon>
        <taxon>Tracheophyta</taxon>
        <taxon>Spermatophyta</taxon>
        <taxon>Magnoliopsida</taxon>
        <taxon>eudicotyledons</taxon>
        <taxon>Gunneridae</taxon>
        <taxon>Pentapetalae</taxon>
        <taxon>rosids</taxon>
        <taxon>fabids</taxon>
        <taxon>Fagales</taxon>
        <taxon>Fagaceae</taxon>
        <taxon>Quercus</taxon>
    </lineage>
</organism>
<keyword evidence="4 18" id="KW-0444">Lipid biosynthesis</keyword>
<dbReference type="InterPro" id="IPR020834">
    <property type="entry name" value="LipOase_CS"/>
</dbReference>
<keyword evidence="12 17" id="KW-0560">Oxidoreductase</keyword>
<comment type="similarity">
    <text evidence="3 17">Belongs to the lipoxygenase family.</text>
</comment>
<dbReference type="GO" id="GO:0009507">
    <property type="term" value="C:chloroplast"/>
    <property type="evidence" value="ECO:0007669"/>
    <property type="project" value="UniProtKB-SubCell"/>
</dbReference>
<comment type="pathway">
    <text evidence="18">Lipid metabolism; oxylipin biosynthesis.</text>
</comment>
<dbReference type="GO" id="GO:0016165">
    <property type="term" value="F:linoleate 13S-lipoxygenase activity"/>
    <property type="evidence" value="ECO:0007669"/>
    <property type="project" value="UniProtKB-ARBA"/>
</dbReference>
<evidence type="ECO:0000256" key="2">
    <source>
        <dbReference type="ARBA" id="ARBA00004229"/>
    </source>
</evidence>
<dbReference type="PROSITE" id="PS00711">
    <property type="entry name" value="LIPOXYGENASE_1"/>
    <property type="match status" value="1"/>
</dbReference>
<dbReference type="InterPro" id="IPR013819">
    <property type="entry name" value="LipOase_C"/>
</dbReference>
<dbReference type="InterPro" id="IPR036226">
    <property type="entry name" value="LipOase_C_sf"/>
</dbReference>
<evidence type="ECO:0000256" key="3">
    <source>
        <dbReference type="ARBA" id="ARBA00009419"/>
    </source>
</evidence>
<evidence type="ECO:0000256" key="17">
    <source>
        <dbReference type="RuleBase" id="RU003974"/>
    </source>
</evidence>
<comment type="subcellular location">
    <subcellularLocation>
        <location evidence="2">Plastid</location>
        <location evidence="2">Chloroplast</location>
    </subcellularLocation>
</comment>
<dbReference type="SMART" id="SM00308">
    <property type="entry name" value="LH2"/>
    <property type="match status" value="1"/>
</dbReference>
<feature type="domain" description="PLAT" evidence="19">
    <location>
        <begin position="83"/>
        <end position="204"/>
    </location>
</feature>
<dbReference type="Gene3D" id="1.20.245.10">
    <property type="entry name" value="Lipoxygenase-1, Domain 5"/>
    <property type="match status" value="1"/>
</dbReference>
<dbReference type="InterPro" id="IPR000907">
    <property type="entry name" value="LipOase"/>
</dbReference>
<evidence type="ECO:0000256" key="15">
    <source>
        <dbReference type="ARBA" id="ARBA00023160"/>
    </source>
</evidence>
<dbReference type="Gene3D" id="4.10.372.10">
    <property type="entry name" value="Lipoxygenase-1, Domain 3"/>
    <property type="match status" value="1"/>
</dbReference>
<evidence type="ECO:0000256" key="4">
    <source>
        <dbReference type="ARBA" id="ARBA00022516"/>
    </source>
</evidence>
<keyword evidence="13 17" id="KW-0408">Iron</keyword>
<evidence type="ECO:0000256" key="16">
    <source>
        <dbReference type="PROSITE-ProRule" id="PRU00152"/>
    </source>
</evidence>